<dbReference type="EMBL" id="CP061801">
    <property type="protein sequence ID" value="QPK01879.1"/>
    <property type="molecule type" value="Genomic_DNA"/>
</dbReference>
<name>A0A7T0DYQ7_9ENTR</name>
<dbReference type="Pfam" id="PF14350">
    <property type="entry name" value="Beta_protein"/>
    <property type="match status" value="1"/>
</dbReference>
<evidence type="ECO:0000313" key="1">
    <source>
        <dbReference type="EMBL" id="QPK01879.1"/>
    </source>
</evidence>
<proteinExistence type="predicted"/>
<organism evidence="1">
    <name type="scientific">Enterobacter mori</name>
    <dbReference type="NCBI Taxonomy" id="539813"/>
    <lineage>
        <taxon>Bacteria</taxon>
        <taxon>Pseudomonadati</taxon>
        <taxon>Pseudomonadota</taxon>
        <taxon>Gammaproteobacteria</taxon>
        <taxon>Enterobacterales</taxon>
        <taxon>Enterobacteriaceae</taxon>
        <taxon>Enterobacter</taxon>
    </lineage>
</organism>
<reference evidence="1" key="1">
    <citation type="submission" date="2020-09" db="EMBL/GenBank/DDBJ databases">
        <title>First Report of a novel Colistin-Resistant species of Enterobacter cloacae complex Producing MCR-5 isolated from hospital sewage water.</title>
        <authorList>
            <person name="Zhou K."/>
        </authorList>
    </citation>
    <scope>NUCLEOTIDE SEQUENCE [LARGE SCALE GENOMIC DNA]</scope>
    <source>
        <strain evidence="1">HSW1412</strain>
    </source>
</reference>
<protein>
    <submittedName>
        <fullName evidence="1">Beta family protein</fullName>
    </submittedName>
</protein>
<gene>
    <name evidence="1" type="ORF">IDM36_07135</name>
</gene>
<sequence length="366" mass="40936">MANISYIPILKTKRAEFSALTQLAPHVKEKISPLLEIEPVPIDPDTEIPDKSYDEMLDGFGQKVAGACSAMSSVFLDGILIEEQFISAHDTYPMVNAVNQVRAAGIRVIPVTSPTRTQNYRNAIDTLLQGEVCLRLTTVDLVNPQMISTYIQHLGLPPEQIDVVIDLRDMLTEESVNAGTIRIMALGLINNLQHVSTFRTVALASGSFPIDLSSIAVGIYSQQRLEWTLWQDLHTNGQLVRQMIYSDYGVQHPEYTRLATRFPSATASVRYTGDNDFWVFRGRVATRYGYEQYGAHSQAIIAHPEYPGASFCAGDQDIENYAQVYAAYRLNPLPSHKFGSPEVWRRIGQNHHITKVVHQLANLYGL</sequence>
<dbReference type="AlphaFoldDB" id="A0A7T0DYQ7"/>
<accession>A0A7T0DYQ7</accession>
<dbReference type="InterPro" id="IPR025683">
    <property type="entry name" value="Protein_beta"/>
</dbReference>